<accession>A0A951PKG2</accession>
<reference evidence="2" key="2">
    <citation type="journal article" date="2022" name="Microbiol. Resour. Announc.">
        <title>Metagenome Sequencing to Explore Phylogenomics of Terrestrial Cyanobacteria.</title>
        <authorList>
            <person name="Ward R.D."/>
            <person name="Stajich J.E."/>
            <person name="Johansen J.R."/>
            <person name="Huntemann M."/>
            <person name="Clum A."/>
            <person name="Foster B."/>
            <person name="Foster B."/>
            <person name="Roux S."/>
            <person name="Palaniappan K."/>
            <person name="Varghese N."/>
            <person name="Mukherjee S."/>
            <person name="Reddy T.B.K."/>
            <person name="Daum C."/>
            <person name="Copeland A."/>
            <person name="Chen I.A."/>
            <person name="Ivanova N.N."/>
            <person name="Kyrpides N.C."/>
            <person name="Shapiro N."/>
            <person name="Eloe-Fadrosh E.A."/>
            <person name="Pietrasiak N."/>
        </authorList>
    </citation>
    <scope>NUCLEOTIDE SEQUENCE</scope>
    <source>
        <strain evidence="2">CPER-KK1</strain>
    </source>
</reference>
<proteinExistence type="predicted"/>
<name>A0A951PKG2_9CYAN</name>
<feature type="compositionally biased region" description="Polar residues" evidence="1">
    <location>
        <begin position="1"/>
        <end position="10"/>
    </location>
</feature>
<feature type="compositionally biased region" description="Polar residues" evidence="1">
    <location>
        <begin position="19"/>
        <end position="28"/>
    </location>
</feature>
<dbReference type="EMBL" id="JAHHIF010000011">
    <property type="protein sequence ID" value="MBW4544916.1"/>
    <property type="molecule type" value="Genomic_DNA"/>
</dbReference>
<dbReference type="Proteomes" id="UP000753908">
    <property type="component" value="Unassembled WGS sequence"/>
</dbReference>
<dbReference type="AlphaFoldDB" id="A0A951PKG2"/>
<evidence type="ECO:0000313" key="3">
    <source>
        <dbReference type="Proteomes" id="UP000753908"/>
    </source>
</evidence>
<protein>
    <submittedName>
        <fullName evidence="2">Uncharacterized protein</fullName>
    </submittedName>
</protein>
<reference evidence="2" key="1">
    <citation type="submission" date="2021-05" db="EMBL/GenBank/DDBJ databases">
        <authorList>
            <person name="Pietrasiak N."/>
            <person name="Ward R."/>
            <person name="Stajich J.E."/>
            <person name="Kurbessoian T."/>
        </authorList>
    </citation>
    <scope>NUCLEOTIDE SEQUENCE</scope>
    <source>
        <strain evidence="2">CPER-KK1</strain>
    </source>
</reference>
<comment type="caution">
    <text evidence="2">The sequence shown here is derived from an EMBL/GenBank/DDBJ whole genome shotgun (WGS) entry which is preliminary data.</text>
</comment>
<gene>
    <name evidence="2" type="ORF">KME25_10800</name>
</gene>
<feature type="region of interest" description="Disordered" evidence="1">
    <location>
        <begin position="1"/>
        <end position="45"/>
    </location>
</feature>
<evidence type="ECO:0000313" key="2">
    <source>
        <dbReference type="EMBL" id="MBW4544916.1"/>
    </source>
</evidence>
<organism evidence="2 3">
    <name type="scientific">Symplocastrum torsivum CPER-KK1</name>
    <dbReference type="NCBI Taxonomy" id="450513"/>
    <lineage>
        <taxon>Bacteria</taxon>
        <taxon>Bacillati</taxon>
        <taxon>Cyanobacteriota</taxon>
        <taxon>Cyanophyceae</taxon>
        <taxon>Oscillatoriophycideae</taxon>
        <taxon>Oscillatoriales</taxon>
        <taxon>Microcoleaceae</taxon>
        <taxon>Symplocastrum</taxon>
    </lineage>
</organism>
<evidence type="ECO:0000256" key="1">
    <source>
        <dbReference type="SAM" id="MobiDB-lite"/>
    </source>
</evidence>
<sequence length="45" mass="4587">MVPSSQNTVPASGPVTHRQVPSSASSLAPIQAPRPPGIPSAARRK</sequence>